<dbReference type="InterPro" id="IPR009075">
    <property type="entry name" value="AcylCo_DH/oxidase_C"/>
</dbReference>
<gene>
    <name evidence="9" type="ORF">SAMN06265355_103195</name>
</gene>
<reference evidence="10" key="1">
    <citation type="submission" date="2017-06" db="EMBL/GenBank/DDBJ databases">
        <authorList>
            <person name="Varghese N."/>
            <person name="Submissions S."/>
        </authorList>
    </citation>
    <scope>NUCLEOTIDE SEQUENCE [LARGE SCALE GENOMIC DNA]</scope>
    <source>
        <strain evidence="10">DSM 44485</strain>
    </source>
</reference>
<dbReference type="GO" id="GO:0005886">
    <property type="term" value="C:plasma membrane"/>
    <property type="evidence" value="ECO:0007669"/>
    <property type="project" value="TreeGrafter"/>
</dbReference>
<accession>A0A238WRC4</accession>
<dbReference type="PANTHER" id="PTHR43292">
    <property type="entry name" value="ACYL-COA DEHYDROGENASE"/>
    <property type="match status" value="1"/>
</dbReference>
<dbReference type="Gene3D" id="1.10.540.10">
    <property type="entry name" value="Acyl-CoA dehydrogenase/oxidase, N-terminal domain"/>
    <property type="match status" value="2"/>
</dbReference>
<evidence type="ECO:0000256" key="4">
    <source>
        <dbReference type="ARBA" id="ARBA00022827"/>
    </source>
</evidence>
<evidence type="ECO:0000256" key="3">
    <source>
        <dbReference type="ARBA" id="ARBA00022630"/>
    </source>
</evidence>
<feature type="domain" description="Acyl-CoA dehydrogenase/oxidase C-terminal" evidence="6">
    <location>
        <begin position="564"/>
        <end position="707"/>
    </location>
</feature>
<dbReference type="RefSeq" id="WP_089311272.1">
    <property type="nucleotide sequence ID" value="NZ_FZNP01000003.1"/>
</dbReference>
<dbReference type="GO" id="GO:0016627">
    <property type="term" value="F:oxidoreductase activity, acting on the CH-CH group of donors"/>
    <property type="evidence" value="ECO:0007669"/>
    <property type="project" value="InterPro"/>
</dbReference>
<feature type="domain" description="Acyl-CoA dehydrogenase/oxidase C-terminal" evidence="6">
    <location>
        <begin position="205"/>
        <end position="336"/>
    </location>
</feature>
<dbReference type="SUPFAM" id="SSF47203">
    <property type="entry name" value="Acyl-CoA dehydrogenase C-terminal domain-like"/>
    <property type="match status" value="2"/>
</dbReference>
<evidence type="ECO:0000256" key="1">
    <source>
        <dbReference type="ARBA" id="ARBA00001974"/>
    </source>
</evidence>
<sequence>MAIAISDEHRELARTARSFLRDREARAANRALLDAEKETLPAFWAEFAALGLLGLHLPEEHGGGGAGLPELVVVAEELGRAAAPGPMLPTMIASAVLAASGDRERRARLLPGLASGEVPAALGLDGALTVTGGAATGDAGVVLGGGLAELLVLPAGDDMVVVRAGGPGVAVEVPGNLDPSRRSARVRLDGAAVEVLAGARAHATAVARTLMSAEAVGGALECVETATAYAKVRQQFGRPIATFQAVKHHCANMLVAAELATAAVWDAARAASGPSDQFELAAAVAAALALPAFTSDAGLNIQVHGGIGFTWEHDAHLLLRRAAALEAVAGPRGAERDVTRLRAAGVVREASLDLPPEAEARRAEIRELAREIAALPEDEQRERLIETGYVQPHWPRPWGVAASAGLQLVIEDEFRAAGVKRPQLGITGWVILTLVQHGTRDQVDRWVRPALTGEEVWCQLFSEPDAGSDAAAVKTRAVKVDGGWVVNGQKVWTSGAQYCRWGFATVRTDPDAPKHSGVTMVVVDMHHPGVEVRPLRQTTGTSDFNEVFFSDVFVPDADVVGAPNQGWTVARATLGNERVSIGGGVGGPPGPDVFRLYAERGDRVPAAAERVGAYAAEEQALRLLNLRSAERAVAGGEPGPEGNITKLVLAEHGHATAALLAEFAGPEAAFTEGLGQFAGLMRLGSRGMSIAGGTSEITRNQIAERILGLPRDPLIR</sequence>
<dbReference type="FunFam" id="2.40.110.10:FF:000011">
    <property type="entry name" value="Acyl-CoA dehydrogenase FadE34"/>
    <property type="match status" value="1"/>
</dbReference>
<dbReference type="InterPro" id="IPR013786">
    <property type="entry name" value="AcylCoA_DH/ox_N"/>
</dbReference>
<comment type="cofactor">
    <cofactor evidence="1">
        <name>FAD</name>
        <dbReference type="ChEBI" id="CHEBI:57692"/>
    </cofactor>
</comment>
<proteinExistence type="inferred from homology"/>
<evidence type="ECO:0000259" key="7">
    <source>
        <dbReference type="Pfam" id="PF02770"/>
    </source>
</evidence>
<dbReference type="EMBL" id="FZNP01000003">
    <property type="protein sequence ID" value="SNR49072.1"/>
    <property type="molecule type" value="Genomic_DNA"/>
</dbReference>
<dbReference type="Pfam" id="PF02771">
    <property type="entry name" value="Acyl-CoA_dh_N"/>
    <property type="match status" value="1"/>
</dbReference>
<dbReference type="Proteomes" id="UP000198420">
    <property type="component" value="Unassembled WGS sequence"/>
</dbReference>
<dbReference type="InterPro" id="IPR046373">
    <property type="entry name" value="Acyl-CoA_Oxase/DH_mid-dom_sf"/>
</dbReference>
<keyword evidence="3" id="KW-0285">Flavoprotein</keyword>
<dbReference type="PANTHER" id="PTHR43292:SF4">
    <property type="entry name" value="ACYL-COA DEHYDROGENASE FADE34"/>
    <property type="match status" value="1"/>
</dbReference>
<dbReference type="InterPro" id="IPR037069">
    <property type="entry name" value="AcylCoA_DH/ox_N_sf"/>
</dbReference>
<name>A0A238WRC4_9ACTN</name>
<keyword evidence="5" id="KW-0560">Oxidoreductase</keyword>
<evidence type="ECO:0000256" key="5">
    <source>
        <dbReference type="ARBA" id="ARBA00023002"/>
    </source>
</evidence>
<evidence type="ECO:0000256" key="2">
    <source>
        <dbReference type="ARBA" id="ARBA00009347"/>
    </source>
</evidence>
<feature type="domain" description="Acyl-CoA dehydrogenase/oxidase N-terminal" evidence="8">
    <location>
        <begin position="6"/>
        <end position="117"/>
    </location>
</feature>
<dbReference type="InterPro" id="IPR036250">
    <property type="entry name" value="AcylCo_DH-like_C"/>
</dbReference>
<comment type="similarity">
    <text evidence="2">Belongs to the acyl-CoA dehydrogenase family.</text>
</comment>
<dbReference type="InterPro" id="IPR052161">
    <property type="entry name" value="Mycobact_Acyl-CoA_DH"/>
</dbReference>
<evidence type="ECO:0000313" key="10">
    <source>
        <dbReference type="Proteomes" id="UP000198420"/>
    </source>
</evidence>
<keyword evidence="10" id="KW-1185">Reference proteome</keyword>
<feature type="domain" description="Acyl-CoA oxidase/dehydrogenase middle" evidence="7">
    <location>
        <begin position="458"/>
        <end position="552"/>
    </location>
</feature>
<protein>
    <submittedName>
        <fullName evidence="9">Acyl-CoA dehydrogenase</fullName>
    </submittedName>
</protein>
<dbReference type="Pfam" id="PF02770">
    <property type="entry name" value="Acyl-CoA_dh_M"/>
    <property type="match status" value="1"/>
</dbReference>
<dbReference type="Gene3D" id="1.20.140.10">
    <property type="entry name" value="Butyryl-CoA Dehydrogenase, subunit A, domain 3"/>
    <property type="match status" value="2"/>
</dbReference>
<evidence type="ECO:0000259" key="6">
    <source>
        <dbReference type="Pfam" id="PF00441"/>
    </source>
</evidence>
<dbReference type="OrthoDB" id="3778631at2"/>
<keyword evidence="4" id="KW-0274">FAD</keyword>
<dbReference type="Pfam" id="PF00441">
    <property type="entry name" value="Acyl-CoA_dh_1"/>
    <property type="match status" value="2"/>
</dbReference>
<organism evidence="9 10">
    <name type="scientific">Actinomadura mexicana</name>
    <dbReference type="NCBI Taxonomy" id="134959"/>
    <lineage>
        <taxon>Bacteria</taxon>
        <taxon>Bacillati</taxon>
        <taxon>Actinomycetota</taxon>
        <taxon>Actinomycetes</taxon>
        <taxon>Streptosporangiales</taxon>
        <taxon>Thermomonosporaceae</taxon>
        <taxon>Actinomadura</taxon>
    </lineage>
</organism>
<dbReference type="AlphaFoldDB" id="A0A238WRC4"/>
<dbReference type="InterPro" id="IPR009100">
    <property type="entry name" value="AcylCoA_DH/oxidase_NM_dom_sf"/>
</dbReference>
<dbReference type="InterPro" id="IPR006091">
    <property type="entry name" value="Acyl-CoA_Oxase/DH_mid-dom"/>
</dbReference>
<evidence type="ECO:0000259" key="8">
    <source>
        <dbReference type="Pfam" id="PF02771"/>
    </source>
</evidence>
<dbReference type="Gene3D" id="2.40.110.10">
    <property type="entry name" value="Butyryl-CoA Dehydrogenase, subunit A, domain 2"/>
    <property type="match status" value="1"/>
</dbReference>
<dbReference type="GO" id="GO:0050660">
    <property type="term" value="F:flavin adenine dinucleotide binding"/>
    <property type="evidence" value="ECO:0007669"/>
    <property type="project" value="InterPro"/>
</dbReference>
<dbReference type="SUPFAM" id="SSF56645">
    <property type="entry name" value="Acyl-CoA dehydrogenase NM domain-like"/>
    <property type="match status" value="2"/>
</dbReference>
<evidence type="ECO:0000313" key="9">
    <source>
        <dbReference type="EMBL" id="SNR49072.1"/>
    </source>
</evidence>